<keyword evidence="3" id="KW-0597">Phosphoprotein</keyword>
<evidence type="ECO:0000256" key="1">
    <source>
        <dbReference type="ARBA" id="ARBA00000085"/>
    </source>
</evidence>
<feature type="transmembrane region" description="Helical" evidence="9">
    <location>
        <begin position="272"/>
        <end position="291"/>
    </location>
</feature>
<feature type="domain" description="Histidine kinase" evidence="10">
    <location>
        <begin position="427"/>
        <end position="638"/>
    </location>
</feature>
<gene>
    <name evidence="12" type="ORF">ENI34_03585</name>
</gene>
<dbReference type="Pfam" id="PF02518">
    <property type="entry name" value="HATPase_c"/>
    <property type="match status" value="1"/>
</dbReference>
<evidence type="ECO:0000259" key="11">
    <source>
        <dbReference type="PROSITE" id="PS50113"/>
    </source>
</evidence>
<dbReference type="AlphaFoldDB" id="A0A9C9JZU9"/>
<evidence type="ECO:0000256" key="3">
    <source>
        <dbReference type="ARBA" id="ARBA00022553"/>
    </source>
</evidence>
<dbReference type="Pfam" id="PF13426">
    <property type="entry name" value="PAS_9"/>
    <property type="match status" value="1"/>
</dbReference>
<dbReference type="Gene3D" id="3.30.450.20">
    <property type="entry name" value="PAS domain"/>
    <property type="match status" value="1"/>
</dbReference>
<comment type="caution">
    <text evidence="12">The sequence shown here is derived from an EMBL/GenBank/DDBJ whole genome shotgun (WGS) entry which is preliminary data.</text>
</comment>
<dbReference type="Gene3D" id="1.10.287.130">
    <property type="match status" value="1"/>
</dbReference>
<dbReference type="GO" id="GO:0000155">
    <property type="term" value="F:phosphorelay sensor kinase activity"/>
    <property type="evidence" value="ECO:0007669"/>
    <property type="project" value="InterPro"/>
</dbReference>
<keyword evidence="8" id="KW-0902">Two-component regulatory system</keyword>
<dbReference type="GO" id="GO:0005524">
    <property type="term" value="F:ATP binding"/>
    <property type="evidence" value="ECO:0007669"/>
    <property type="project" value="UniProtKB-KW"/>
</dbReference>
<dbReference type="InterPro" id="IPR005467">
    <property type="entry name" value="His_kinase_dom"/>
</dbReference>
<evidence type="ECO:0000313" key="12">
    <source>
        <dbReference type="EMBL" id="HEC78208.1"/>
    </source>
</evidence>
<organism evidence="12 13">
    <name type="scientific">candidate division WOR-3 bacterium</name>
    <dbReference type="NCBI Taxonomy" id="2052148"/>
    <lineage>
        <taxon>Bacteria</taxon>
        <taxon>Bacteria division WOR-3</taxon>
    </lineage>
</organism>
<dbReference type="PANTHER" id="PTHR43065:SF10">
    <property type="entry name" value="PEROXIDE STRESS-ACTIVATED HISTIDINE KINASE MAK3"/>
    <property type="match status" value="1"/>
</dbReference>
<dbReference type="Pfam" id="PF00512">
    <property type="entry name" value="HisKA"/>
    <property type="match status" value="1"/>
</dbReference>
<feature type="domain" description="PAC" evidence="11">
    <location>
        <begin position="361"/>
        <end position="414"/>
    </location>
</feature>
<accession>A0A9C9JZU9</accession>
<protein>
    <recommendedName>
        <fullName evidence="2">histidine kinase</fullName>
        <ecNumber evidence="2">2.7.13.3</ecNumber>
    </recommendedName>
</protein>
<keyword evidence="9" id="KW-0472">Membrane</keyword>
<dbReference type="PRINTS" id="PR00344">
    <property type="entry name" value="BCTRLSENSOR"/>
</dbReference>
<dbReference type="SUPFAM" id="SSF47384">
    <property type="entry name" value="Homodimeric domain of signal transducing histidine kinase"/>
    <property type="match status" value="1"/>
</dbReference>
<dbReference type="InterPro" id="IPR036097">
    <property type="entry name" value="HisK_dim/P_sf"/>
</dbReference>
<evidence type="ECO:0000256" key="2">
    <source>
        <dbReference type="ARBA" id="ARBA00012438"/>
    </source>
</evidence>
<keyword evidence="9" id="KW-1133">Transmembrane helix</keyword>
<dbReference type="InterPro" id="IPR003661">
    <property type="entry name" value="HisK_dim/P_dom"/>
</dbReference>
<dbReference type="InterPro" id="IPR000700">
    <property type="entry name" value="PAS-assoc_C"/>
</dbReference>
<dbReference type="Gene3D" id="3.30.565.10">
    <property type="entry name" value="Histidine kinase-like ATPase, C-terminal domain"/>
    <property type="match status" value="1"/>
</dbReference>
<dbReference type="EMBL" id="DRIG01000038">
    <property type="protein sequence ID" value="HEC78208.1"/>
    <property type="molecule type" value="Genomic_DNA"/>
</dbReference>
<keyword evidence="5" id="KW-0547">Nucleotide-binding</keyword>
<evidence type="ECO:0000256" key="7">
    <source>
        <dbReference type="ARBA" id="ARBA00022840"/>
    </source>
</evidence>
<dbReference type="CDD" id="cd00130">
    <property type="entry name" value="PAS"/>
    <property type="match status" value="1"/>
</dbReference>
<evidence type="ECO:0000256" key="6">
    <source>
        <dbReference type="ARBA" id="ARBA00022777"/>
    </source>
</evidence>
<dbReference type="SMART" id="SM00387">
    <property type="entry name" value="HATPase_c"/>
    <property type="match status" value="1"/>
</dbReference>
<dbReference type="PANTHER" id="PTHR43065">
    <property type="entry name" value="SENSOR HISTIDINE KINASE"/>
    <property type="match status" value="1"/>
</dbReference>
<dbReference type="PROSITE" id="PS50109">
    <property type="entry name" value="HIS_KIN"/>
    <property type="match status" value="1"/>
</dbReference>
<sequence>MKAKRYFLLAVILLIILGLFLTLGIINSRRVMMDVIKEEAHSFLDVIASIQENSIFAEGKYEDEVISKLINLCDYMESMGLKGINPVKLRESFDITAISVVDLKTGKAILASGNRFGPVEHPVDTGDRVSFEYFKVGSKKFIQFRYRIKGRLYQIEVSAADIQLFRQEFGINKIINQMLLNPMVKYLILQDTKGIIFATPNVQKISRIEDDSTLLDAISNNEELCRITEFKDENILEVVRPFVVDNVNLGIFRMGISLDDYYRHVRATERQLILLFVVLSVIGFVLFFLFLKYESYITLKEIFHKILGSVEDGILMVDARGVITGVNNAFCMVSSLDEKLLLKHSYRSLFGDDFCDIAAVLESGSKVVNEKNLFGKQIQYSSYPLIDEKKRVVGVISVLRDVTKLREFEKEREEAERLKFLGNLVANFAHEIKNPLNGLSIAAQRLVKEFPSQDKEYTRLMSTLKTEIELLNRTLNDFLSLVRSRAKPKEEFDLSDTLERALDVVKELVRTRGIILKENIKKDLKLLGNADDFKRAVLNILLNAVEAVAEVSDRKPEISVELFTSDQEIVLKISDNGSGMDEEEKQRIFTPYFTTKKKGTGLGLYIAQKIIREHKGEIQIESCKGQGTVFTVVFTEKGD</sequence>
<dbReference type="InterPro" id="IPR004358">
    <property type="entry name" value="Sig_transdc_His_kin-like_C"/>
</dbReference>
<dbReference type="SMART" id="SM00388">
    <property type="entry name" value="HisKA"/>
    <property type="match status" value="1"/>
</dbReference>
<keyword evidence="6" id="KW-0418">Kinase</keyword>
<dbReference type="InterPro" id="IPR000014">
    <property type="entry name" value="PAS"/>
</dbReference>
<keyword evidence="7" id="KW-0067">ATP-binding</keyword>
<keyword evidence="4" id="KW-0808">Transferase</keyword>
<feature type="transmembrane region" description="Helical" evidence="9">
    <location>
        <begin position="6"/>
        <end position="26"/>
    </location>
</feature>
<dbReference type="Proteomes" id="UP000885826">
    <property type="component" value="Unassembled WGS sequence"/>
</dbReference>
<proteinExistence type="predicted"/>
<comment type="catalytic activity">
    <reaction evidence="1">
        <text>ATP + protein L-histidine = ADP + protein N-phospho-L-histidine.</text>
        <dbReference type="EC" id="2.7.13.3"/>
    </reaction>
</comment>
<evidence type="ECO:0000313" key="13">
    <source>
        <dbReference type="Proteomes" id="UP000885826"/>
    </source>
</evidence>
<dbReference type="CDD" id="cd00082">
    <property type="entry name" value="HisKA"/>
    <property type="match status" value="1"/>
</dbReference>
<reference evidence="12" key="1">
    <citation type="journal article" date="2020" name="mSystems">
        <title>Genome- and Community-Level Interaction Insights into Carbon Utilization and Element Cycling Functions of Hydrothermarchaeota in Hydrothermal Sediment.</title>
        <authorList>
            <person name="Zhou Z."/>
            <person name="Liu Y."/>
            <person name="Xu W."/>
            <person name="Pan J."/>
            <person name="Luo Z.H."/>
            <person name="Li M."/>
        </authorList>
    </citation>
    <scope>NUCLEOTIDE SEQUENCE</scope>
    <source>
        <strain evidence="12">HyVt-388</strain>
    </source>
</reference>
<name>A0A9C9JZU9_UNCW3</name>
<dbReference type="InterPro" id="IPR003594">
    <property type="entry name" value="HATPase_dom"/>
</dbReference>
<dbReference type="InterPro" id="IPR035965">
    <property type="entry name" value="PAS-like_dom_sf"/>
</dbReference>
<dbReference type="SUPFAM" id="SSF55874">
    <property type="entry name" value="ATPase domain of HSP90 chaperone/DNA topoisomerase II/histidine kinase"/>
    <property type="match status" value="1"/>
</dbReference>
<dbReference type="PROSITE" id="PS50113">
    <property type="entry name" value="PAC"/>
    <property type="match status" value="1"/>
</dbReference>
<evidence type="ECO:0000256" key="9">
    <source>
        <dbReference type="SAM" id="Phobius"/>
    </source>
</evidence>
<evidence type="ECO:0000256" key="4">
    <source>
        <dbReference type="ARBA" id="ARBA00022679"/>
    </source>
</evidence>
<evidence type="ECO:0000259" key="10">
    <source>
        <dbReference type="PROSITE" id="PS50109"/>
    </source>
</evidence>
<evidence type="ECO:0000256" key="5">
    <source>
        <dbReference type="ARBA" id="ARBA00022741"/>
    </source>
</evidence>
<evidence type="ECO:0000256" key="8">
    <source>
        <dbReference type="ARBA" id="ARBA00023012"/>
    </source>
</evidence>
<dbReference type="SUPFAM" id="SSF55785">
    <property type="entry name" value="PYP-like sensor domain (PAS domain)"/>
    <property type="match status" value="1"/>
</dbReference>
<dbReference type="InterPro" id="IPR036890">
    <property type="entry name" value="HATPase_C_sf"/>
</dbReference>
<keyword evidence="9" id="KW-0812">Transmembrane</keyword>
<dbReference type="EC" id="2.7.13.3" evidence="2"/>